<evidence type="ECO:0000256" key="3">
    <source>
        <dbReference type="ARBA" id="ARBA00022475"/>
    </source>
</evidence>
<feature type="transmembrane region" description="Helical" evidence="7">
    <location>
        <begin position="21"/>
        <end position="40"/>
    </location>
</feature>
<comment type="subcellular location">
    <subcellularLocation>
        <location evidence="1">Cell membrane</location>
        <topology evidence="1">Multi-pass membrane protein</topology>
    </subcellularLocation>
</comment>
<keyword evidence="2" id="KW-0813">Transport</keyword>
<proteinExistence type="predicted"/>
<dbReference type="InterPro" id="IPR036259">
    <property type="entry name" value="MFS_trans_sf"/>
</dbReference>
<dbReference type="InterPro" id="IPR020846">
    <property type="entry name" value="MFS_dom"/>
</dbReference>
<organism evidence="9 10">
    <name type="scientific">Nocardiopsis endophytica</name>
    <dbReference type="NCBI Taxonomy" id="3018445"/>
    <lineage>
        <taxon>Bacteria</taxon>
        <taxon>Bacillati</taxon>
        <taxon>Actinomycetota</taxon>
        <taxon>Actinomycetes</taxon>
        <taxon>Streptosporangiales</taxon>
        <taxon>Nocardiopsidaceae</taxon>
        <taxon>Nocardiopsis</taxon>
    </lineage>
</organism>
<feature type="transmembrane region" description="Helical" evidence="7">
    <location>
        <begin position="376"/>
        <end position="400"/>
    </location>
</feature>
<feature type="transmembrane region" description="Helical" evidence="7">
    <location>
        <begin position="312"/>
        <end position="332"/>
    </location>
</feature>
<dbReference type="CDD" id="cd17321">
    <property type="entry name" value="MFS_MMR_MDR_like"/>
    <property type="match status" value="1"/>
</dbReference>
<feature type="transmembrane region" description="Helical" evidence="7">
    <location>
        <begin position="60"/>
        <end position="79"/>
    </location>
</feature>
<feature type="transmembrane region" description="Helical" evidence="7">
    <location>
        <begin position="279"/>
        <end position="300"/>
    </location>
</feature>
<sequence>MSTASSPSALEGAPAPAAPRWPGLALVVIVGVELMLMLDMTIMNIALPDIREGLGFTPTGLAWVVNAFALAFGGLLLLGGRAGDILGRRKVFTVGVLIFTAASLIGGLAVSAEMLVAARALQGVGAALAGPSTLALLMTHFEEGPPRNRALAVYSTVTGSAMALGLLAGGVITFLASWRWVLLVNVPIGIAVVALVPLALREAERNEGRFDIAGALASTAGLTALVYGFLRAAEGAWGDPVTLACFAGGVVLLGLFVLNEGRASQPIMPLRLFAERSRAAGLLNMLLVPATLFAMFFFLVQYLQEVLEQSPIIAGLSFLPMAVAVFGGAQIVLKLVPKTGPKPIAATGVALISAAALWLTVLSPDGGYLTGVLGPMVMFGIGVGFSVVPLNMIIVSGVPAEDSGAASGLLQALQQIGGALGLAVLVAVFGAASRGAEAAGEGAAAVMTEGISGAFMVGSVFTFVALVATLIGIDAAKTKAAAVGGGG</sequence>
<feature type="transmembrane region" description="Helical" evidence="7">
    <location>
        <begin position="180"/>
        <end position="200"/>
    </location>
</feature>
<dbReference type="PANTHER" id="PTHR42718:SF46">
    <property type="entry name" value="BLR6921 PROTEIN"/>
    <property type="match status" value="1"/>
</dbReference>
<feature type="transmembrane region" description="Helical" evidence="7">
    <location>
        <begin position="412"/>
        <end position="431"/>
    </location>
</feature>
<evidence type="ECO:0000256" key="4">
    <source>
        <dbReference type="ARBA" id="ARBA00022692"/>
    </source>
</evidence>
<feature type="transmembrane region" description="Helical" evidence="7">
    <location>
        <begin position="344"/>
        <end position="364"/>
    </location>
</feature>
<evidence type="ECO:0000259" key="8">
    <source>
        <dbReference type="PROSITE" id="PS50850"/>
    </source>
</evidence>
<keyword evidence="5 7" id="KW-1133">Transmembrane helix</keyword>
<evidence type="ECO:0000256" key="5">
    <source>
        <dbReference type="ARBA" id="ARBA00022989"/>
    </source>
</evidence>
<feature type="transmembrane region" description="Helical" evidence="7">
    <location>
        <begin position="212"/>
        <end position="230"/>
    </location>
</feature>
<comment type="caution">
    <text evidence="9">The sequence shown here is derived from an EMBL/GenBank/DDBJ whole genome shotgun (WGS) entry which is preliminary data.</text>
</comment>
<dbReference type="Proteomes" id="UP001527866">
    <property type="component" value="Unassembled WGS sequence"/>
</dbReference>
<feature type="domain" description="Major facilitator superfamily (MFS) profile" evidence="8">
    <location>
        <begin position="25"/>
        <end position="477"/>
    </location>
</feature>
<dbReference type="RefSeq" id="WP_270689188.1">
    <property type="nucleotide sequence ID" value="NZ_JAQFWQ010000098.1"/>
</dbReference>
<keyword evidence="3" id="KW-1003">Cell membrane</keyword>
<dbReference type="InterPro" id="IPR011701">
    <property type="entry name" value="MFS"/>
</dbReference>
<evidence type="ECO:0000256" key="7">
    <source>
        <dbReference type="SAM" id="Phobius"/>
    </source>
</evidence>
<evidence type="ECO:0000313" key="10">
    <source>
        <dbReference type="Proteomes" id="UP001527866"/>
    </source>
</evidence>
<feature type="transmembrane region" description="Helical" evidence="7">
    <location>
        <begin position="151"/>
        <end position="174"/>
    </location>
</feature>
<dbReference type="Pfam" id="PF07690">
    <property type="entry name" value="MFS_1"/>
    <property type="match status" value="1"/>
</dbReference>
<reference evidence="9 10" key="1">
    <citation type="submission" date="2023-01" db="EMBL/GenBank/DDBJ databases">
        <title>Draft genome sequence of Nocardiopsis sp. RSe5-2 isolated from halophytes.</title>
        <authorList>
            <person name="Duangmal K."/>
            <person name="Chantavorakit T."/>
        </authorList>
    </citation>
    <scope>NUCLEOTIDE SEQUENCE [LARGE SCALE GENOMIC DNA]</scope>
    <source>
        <strain evidence="9 10">RSe5-2</strain>
    </source>
</reference>
<keyword evidence="6 7" id="KW-0472">Membrane</keyword>
<evidence type="ECO:0000313" key="9">
    <source>
        <dbReference type="EMBL" id="MDA2813970.1"/>
    </source>
</evidence>
<evidence type="ECO:0000256" key="1">
    <source>
        <dbReference type="ARBA" id="ARBA00004651"/>
    </source>
</evidence>
<gene>
    <name evidence="9" type="ORF">O4J56_25215</name>
</gene>
<protein>
    <submittedName>
        <fullName evidence="9">MFS transporter</fullName>
    </submittedName>
</protein>
<dbReference type="Gene3D" id="1.20.1250.20">
    <property type="entry name" value="MFS general substrate transporter like domains"/>
    <property type="match status" value="1"/>
</dbReference>
<feature type="transmembrane region" description="Helical" evidence="7">
    <location>
        <begin position="236"/>
        <end position="258"/>
    </location>
</feature>
<feature type="transmembrane region" description="Helical" evidence="7">
    <location>
        <begin position="91"/>
        <end position="110"/>
    </location>
</feature>
<evidence type="ECO:0000256" key="6">
    <source>
        <dbReference type="ARBA" id="ARBA00023136"/>
    </source>
</evidence>
<dbReference type="SUPFAM" id="SSF103473">
    <property type="entry name" value="MFS general substrate transporter"/>
    <property type="match status" value="1"/>
</dbReference>
<keyword evidence="4 7" id="KW-0812">Transmembrane</keyword>
<feature type="transmembrane region" description="Helical" evidence="7">
    <location>
        <begin position="116"/>
        <end position="139"/>
    </location>
</feature>
<dbReference type="PANTHER" id="PTHR42718">
    <property type="entry name" value="MAJOR FACILITATOR SUPERFAMILY MULTIDRUG TRANSPORTER MFSC"/>
    <property type="match status" value="1"/>
</dbReference>
<dbReference type="PROSITE" id="PS50850">
    <property type="entry name" value="MFS"/>
    <property type="match status" value="1"/>
</dbReference>
<evidence type="ECO:0000256" key="2">
    <source>
        <dbReference type="ARBA" id="ARBA00022448"/>
    </source>
</evidence>
<keyword evidence="10" id="KW-1185">Reference proteome</keyword>
<dbReference type="Gene3D" id="1.20.1720.10">
    <property type="entry name" value="Multidrug resistance protein D"/>
    <property type="match status" value="1"/>
</dbReference>
<feature type="transmembrane region" description="Helical" evidence="7">
    <location>
        <begin position="451"/>
        <end position="473"/>
    </location>
</feature>
<dbReference type="EMBL" id="JAQFWQ010000098">
    <property type="protein sequence ID" value="MDA2813970.1"/>
    <property type="molecule type" value="Genomic_DNA"/>
</dbReference>
<accession>A0ABT4UAI1</accession>
<name>A0ABT4UAI1_9ACTN</name>